<gene>
    <name evidence="2" type="ORF">AN1_LOCUS7778</name>
</gene>
<sequence>MESREIDEDGVVVNAQYISIVVGLRSLRWACLVMSPCPFLTCGMTEQRYVLERDRLTCSSNMFFRREDCVFQLALAAVRNVIGLMMLGVDCGVEVDTDLFEEATTFNVLKDNSDLCQVNARLYHKLVKGMKSKRVSFGFRPRGAFVGIYARLAVVRTREPLHGPEVINSFKIQMGKASCQFPIYADSFVEGSLVATDVDVFAVVIESSRWWRRFQRVAWLRQTNGQLARIGRRNFQMLELGRKLQVLLARIRRRDSQTLISGRKLQEGFSWRKSCPFPDSMIYCGEFARKVIGSSREIPPVEFPIAKNLYQTWACKEIKELSENLRKSDNFGRAEKSRFRSSRDDAFRNAHSEWSHFKDEVAIYKGRINQLQKHIFNKRVADESLFMQCQAVGTRKVLKKLIKKCTTIPGETMCELKVDKKKLRDLVDALEITDLRDDDLVAFPEFEDEAVMTTAEGEATSGGS</sequence>
<accession>A0A654ESM9</accession>
<dbReference type="ExpressionAtlas" id="A0A654ESM9">
    <property type="expression patterns" value="baseline and differential"/>
</dbReference>
<dbReference type="Pfam" id="PF06721">
    <property type="entry name" value="DUF1204"/>
    <property type="match status" value="1"/>
</dbReference>
<protein>
    <recommendedName>
        <fullName evidence="1">DUF1204 domain-containing protein</fullName>
    </recommendedName>
</protein>
<dbReference type="AlphaFoldDB" id="A0A654ESM9"/>
<dbReference type="InterPro" id="IPR009596">
    <property type="entry name" value="DUF1204"/>
</dbReference>
<name>A0A654ESM9_ARATH</name>
<dbReference type="EMBL" id="CACRSJ010000105">
    <property type="protein sequence ID" value="VYS52316.1"/>
    <property type="molecule type" value="Genomic_DNA"/>
</dbReference>
<dbReference type="Proteomes" id="UP000426265">
    <property type="component" value="Unassembled WGS sequence"/>
</dbReference>
<feature type="domain" description="DUF1204" evidence="1">
    <location>
        <begin position="320"/>
        <end position="447"/>
    </location>
</feature>
<organism evidence="2 3">
    <name type="scientific">Arabidopsis thaliana</name>
    <name type="common">Mouse-ear cress</name>
    <dbReference type="NCBI Taxonomy" id="3702"/>
    <lineage>
        <taxon>Eukaryota</taxon>
        <taxon>Viridiplantae</taxon>
        <taxon>Streptophyta</taxon>
        <taxon>Embryophyta</taxon>
        <taxon>Tracheophyta</taxon>
        <taxon>Spermatophyta</taxon>
        <taxon>Magnoliopsida</taxon>
        <taxon>eudicotyledons</taxon>
        <taxon>Gunneridae</taxon>
        <taxon>Pentapetalae</taxon>
        <taxon>rosids</taxon>
        <taxon>malvids</taxon>
        <taxon>Brassicales</taxon>
        <taxon>Brassicaceae</taxon>
        <taxon>Camelineae</taxon>
        <taxon>Arabidopsis</taxon>
    </lineage>
</organism>
<reference evidence="2 3" key="1">
    <citation type="submission" date="2019-11" db="EMBL/GenBank/DDBJ databases">
        <authorList>
            <person name="Jiao W.-B."/>
            <person name="Schneeberger K."/>
        </authorList>
    </citation>
    <scope>NUCLEOTIDE SEQUENCE [LARGE SCALE GENOMIC DNA]</scope>
    <source>
        <strain evidence="3">cv. An-1</strain>
    </source>
</reference>
<evidence type="ECO:0000313" key="3">
    <source>
        <dbReference type="Proteomes" id="UP000426265"/>
    </source>
</evidence>
<evidence type="ECO:0000313" key="2">
    <source>
        <dbReference type="EMBL" id="VYS52316.1"/>
    </source>
</evidence>
<proteinExistence type="predicted"/>
<evidence type="ECO:0000259" key="1">
    <source>
        <dbReference type="Pfam" id="PF06721"/>
    </source>
</evidence>